<dbReference type="Gene3D" id="3.40.50.1000">
    <property type="entry name" value="HAD superfamily/HAD-like"/>
    <property type="match status" value="1"/>
</dbReference>
<dbReference type="KEGG" id="tch:CHITON_1657"/>
<dbReference type="Proteomes" id="UP000250189">
    <property type="component" value="Chromosome"/>
</dbReference>
<dbReference type="InterPro" id="IPR036412">
    <property type="entry name" value="HAD-like_sf"/>
</dbReference>
<evidence type="ECO:0000256" key="6">
    <source>
        <dbReference type="NCBIfam" id="TIGR01487"/>
    </source>
</evidence>
<comment type="catalytic activity">
    <reaction evidence="5">
        <text>2-phosphoglycolate + H2O = glycolate + phosphate</text>
        <dbReference type="Rhea" id="RHEA:14369"/>
        <dbReference type="ChEBI" id="CHEBI:15377"/>
        <dbReference type="ChEBI" id="CHEBI:29805"/>
        <dbReference type="ChEBI" id="CHEBI:43474"/>
        <dbReference type="ChEBI" id="CHEBI:58033"/>
        <dbReference type="EC" id="3.1.3.18"/>
    </reaction>
</comment>
<evidence type="ECO:0000256" key="2">
    <source>
        <dbReference type="ARBA" id="ARBA00022801"/>
    </source>
</evidence>
<name>A0A160VUW9_9EURY</name>
<reference evidence="7 10" key="3">
    <citation type="submission" date="2016-04" db="EMBL/GenBank/DDBJ databases">
        <title>Complete genome sequence of Thermococcus chitonophagus type strain GC74.</title>
        <authorList>
            <person name="Oger P.M."/>
        </authorList>
    </citation>
    <scope>NUCLEOTIDE SEQUENCE [LARGE SCALE GENOMIC DNA]</scope>
    <source>
        <strain evidence="7 10">GC74</strain>
    </source>
</reference>
<sequence>MKIRAISIDIDGTITYPDRKVHEEALKAIREAEARGIPIMLVTGNTVQFAEAASILLGTSGPVVAEDGGAISYKKRRIFLTSMDEEWVLWNEIRKKFPNARTSHTMPDRKAGLVIMRETIDVDTVRALIRELNLNLVAVDSGFAIHVKKPWINKGTGIKKACEILGIKPREVAHIGDGENDLDAFKVVGYKIAVAQAPESLKREADYITKKSYGEGGAEAIRHVLSLIQ</sequence>
<dbReference type="NCBIfam" id="NF002245">
    <property type="entry name" value="PRK01158.1"/>
    <property type="match status" value="1"/>
</dbReference>
<keyword evidence="3 5" id="KW-0460">Magnesium</keyword>
<evidence type="ECO:0000256" key="5">
    <source>
        <dbReference type="HAMAP-Rule" id="MF_01419"/>
    </source>
</evidence>
<dbReference type="EMBL" id="CP015193">
    <property type="protein sequence ID" value="ASJ16954.1"/>
    <property type="molecule type" value="Genomic_DNA"/>
</dbReference>
<dbReference type="PANTHER" id="PTHR10000:SF8">
    <property type="entry name" value="HAD SUPERFAMILY HYDROLASE-LIKE, TYPE 3"/>
    <property type="match status" value="1"/>
</dbReference>
<dbReference type="STRING" id="54262.CHITON_1657"/>
<dbReference type="PANTHER" id="PTHR10000">
    <property type="entry name" value="PHOSPHOSERINE PHOSPHATASE"/>
    <property type="match status" value="1"/>
</dbReference>
<feature type="binding site" evidence="5">
    <location>
        <position position="9"/>
    </location>
    <ligand>
        <name>Mg(2+)</name>
        <dbReference type="ChEBI" id="CHEBI:18420"/>
    </ligand>
</feature>
<evidence type="ECO:0000256" key="1">
    <source>
        <dbReference type="ARBA" id="ARBA00022723"/>
    </source>
</evidence>
<dbReference type="NCBIfam" id="TIGR01482">
    <property type="entry name" value="SPP-subfamily"/>
    <property type="match status" value="1"/>
</dbReference>
<dbReference type="SFLD" id="SFLDS00003">
    <property type="entry name" value="Haloacid_Dehalogenase"/>
    <property type="match status" value="1"/>
</dbReference>
<accession>A0A160VUW9</accession>
<dbReference type="Proteomes" id="UP000093069">
    <property type="component" value="Chromosome I"/>
</dbReference>
<dbReference type="AlphaFoldDB" id="A0A160VUW9"/>
<dbReference type="CDD" id="cd07514">
    <property type="entry name" value="HAD_Pase"/>
    <property type="match status" value="1"/>
</dbReference>
<dbReference type="HAMAP" id="MF_01419">
    <property type="entry name" value="GPH_hydrolase_arch"/>
    <property type="match status" value="1"/>
</dbReference>
<gene>
    <name evidence="7" type="ORF">A3L04_07640</name>
    <name evidence="8" type="ORF">CHITON_1657</name>
</gene>
<keyword evidence="1 5" id="KW-0479">Metal-binding</keyword>
<dbReference type="SUPFAM" id="SSF56784">
    <property type="entry name" value="HAD-like"/>
    <property type="match status" value="1"/>
</dbReference>
<dbReference type="EC" id="3.1.3.18" evidence="5 6"/>
<comment type="function">
    <text evidence="5">Catalyzes the dephosphorylation of 2-phosphoglycolate.</text>
</comment>
<protein>
    <recommendedName>
        <fullName evidence="5 6">Phosphoglycolate phosphatase</fullName>
        <shortName evidence="5">PGP</shortName>
        <shortName evidence="5">PGPase</shortName>
        <ecNumber evidence="5 6">3.1.3.18</ecNumber>
    </recommendedName>
</protein>
<evidence type="ECO:0000256" key="3">
    <source>
        <dbReference type="ARBA" id="ARBA00022842"/>
    </source>
</evidence>
<dbReference type="RefSeq" id="WP_068578473.1">
    <property type="nucleotide sequence ID" value="NZ_CP015193.1"/>
</dbReference>
<dbReference type="NCBIfam" id="TIGR01487">
    <property type="entry name" value="Pglycolate_arch"/>
    <property type="match status" value="1"/>
</dbReference>
<dbReference type="InterPro" id="IPR006382">
    <property type="entry name" value="PGPase"/>
</dbReference>
<reference evidence="9" key="2">
    <citation type="submission" date="2016-01" db="EMBL/GenBank/DDBJ databases">
        <authorList>
            <person name="Vorgias C.E."/>
        </authorList>
    </citation>
    <scope>NUCLEOTIDE SEQUENCE [LARGE SCALE GENOMIC DNA]</scope>
</reference>
<feature type="binding site" evidence="5">
    <location>
        <position position="11"/>
    </location>
    <ligand>
        <name>Mg(2+)</name>
        <dbReference type="ChEBI" id="CHEBI:18420"/>
    </ligand>
</feature>
<evidence type="ECO:0000313" key="9">
    <source>
        <dbReference type="Proteomes" id="UP000093069"/>
    </source>
</evidence>
<keyword evidence="4 5" id="KW-0119">Carbohydrate metabolism</keyword>
<feature type="binding site" evidence="5">
    <location>
        <position position="154"/>
    </location>
    <ligand>
        <name>substrate</name>
    </ligand>
</feature>
<dbReference type="SFLD" id="SFLDG01140">
    <property type="entry name" value="C2.B:_Phosphomannomutase_and_P"/>
    <property type="match status" value="1"/>
</dbReference>
<keyword evidence="2 5" id="KW-0378">Hydrolase</keyword>
<feature type="binding site" evidence="5">
    <location>
        <position position="177"/>
    </location>
    <ligand>
        <name>Mg(2+)</name>
        <dbReference type="ChEBI" id="CHEBI:18420"/>
    </ligand>
</feature>
<evidence type="ECO:0000313" key="7">
    <source>
        <dbReference type="EMBL" id="ASJ16954.1"/>
    </source>
</evidence>
<evidence type="ECO:0000313" key="8">
    <source>
        <dbReference type="EMBL" id="CUX78436.1"/>
    </source>
</evidence>
<dbReference type="InterPro" id="IPR023214">
    <property type="entry name" value="HAD_sf"/>
</dbReference>
<organism evidence="8 9">
    <name type="scientific">Thermococcus chitonophagus</name>
    <dbReference type="NCBI Taxonomy" id="54262"/>
    <lineage>
        <taxon>Archaea</taxon>
        <taxon>Methanobacteriati</taxon>
        <taxon>Methanobacteriota</taxon>
        <taxon>Thermococci</taxon>
        <taxon>Thermococcales</taxon>
        <taxon>Thermococcaceae</taxon>
        <taxon>Thermococcus</taxon>
    </lineage>
</organism>
<dbReference type="Pfam" id="PF08282">
    <property type="entry name" value="Hydrolase_3"/>
    <property type="match status" value="2"/>
</dbReference>
<dbReference type="GO" id="GO:0000287">
    <property type="term" value="F:magnesium ion binding"/>
    <property type="evidence" value="ECO:0007669"/>
    <property type="project" value="InterPro"/>
</dbReference>
<feature type="binding site" evidence="5">
    <location>
        <position position="181"/>
    </location>
    <ligand>
        <name>Mg(2+)</name>
        <dbReference type="ChEBI" id="CHEBI:18420"/>
    </ligand>
</feature>
<dbReference type="GO" id="GO:0008967">
    <property type="term" value="F:phosphoglycolate phosphatase activity"/>
    <property type="evidence" value="ECO:0007669"/>
    <property type="project" value="UniProtKB-UniRule"/>
</dbReference>
<feature type="active site" description="Nucleophile" evidence="5">
    <location>
        <position position="9"/>
    </location>
</feature>
<dbReference type="OrthoDB" id="120822at2157"/>
<dbReference type="Gene3D" id="3.90.1070.10">
    <property type="match status" value="1"/>
</dbReference>
<comment type="similarity">
    <text evidence="5">Belongs to the archaeal SPP-like hydrolase family.</text>
</comment>
<keyword evidence="10" id="KW-1185">Reference proteome</keyword>
<evidence type="ECO:0000313" key="10">
    <source>
        <dbReference type="Proteomes" id="UP000250189"/>
    </source>
</evidence>
<proteinExistence type="inferred from homology"/>
<dbReference type="GO" id="GO:0005829">
    <property type="term" value="C:cytosol"/>
    <property type="evidence" value="ECO:0007669"/>
    <property type="project" value="TreeGrafter"/>
</dbReference>
<dbReference type="GeneID" id="33322441"/>
<evidence type="ECO:0000256" key="4">
    <source>
        <dbReference type="ARBA" id="ARBA00023277"/>
    </source>
</evidence>
<comment type="cofactor">
    <cofactor evidence="5">
        <name>Mg(2+)</name>
        <dbReference type="ChEBI" id="CHEBI:18420"/>
    </cofactor>
</comment>
<dbReference type="EMBL" id="LN999010">
    <property type="protein sequence ID" value="CUX78436.1"/>
    <property type="molecule type" value="Genomic_DNA"/>
</dbReference>
<reference evidence="8" key="1">
    <citation type="submission" date="2016-01" db="EMBL/GenBank/DDBJ databases">
        <authorList>
            <person name="Oliw E.H."/>
        </authorList>
    </citation>
    <scope>NUCLEOTIDE SEQUENCE</scope>
    <source>
        <strain evidence="8">1</strain>
    </source>
</reference>